<dbReference type="EMBL" id="CP026606">
    <property type="protein sequence ID" value="AVB76754.1"/>
    <property type="molecule type" value="Genomic_DNA"/>
</dbReference>
<evidence type="ECO:0000313" key="6">
    <source>
        <dbReference type="EMBL" id="AVB76754.1"/>
    </source>
</evidence>
<dbReference type="Gene3D" id="3.30.70.20">
    <property type="match status" value="3"/>
</dbReference>
<dbReference type="Pfam" id="PF00037">
    <property type="entry name" value="Fer4"/>
    <property type="match status" value="1"/>
</dbReference>
<dbReference type="GO" id="GO:0046872">
    <property type="term" value="F:metal ion binding"/>
    <property type="evidence" value="ECO:0007669"/>
    <property type="project" value="UniProtKB-KW"/>
</dbReference>
<dbReference type="Pfam" id="PF14697">
    <property type="entry name" value="Fer4_21"/>
    <property type="match status" value="1"/>
</dbReference>
<protein>
    <submittedName>
        <fullName evidence="7">Energy-converting hydrogenase A subunit P</fullName>
    </submittedName>
    <submittedName>
        <fullName evidence="6">NAD(P)H-quinone oxidoreductase subunit I</fullName>
        <ecNumber evidence="6">1.6.5.-</ecNumber>
    </submittedName>
</protein>
<dbReference type="EMBL" id="JACDUO010000001">
    <property type="protein sequence ID" value="MBA2863263.1"/>
    <property type="molecule type" value="Genomic_DNA"/>
</dbReference>
<dbReference type="CDD" id="cd10549">
    <property type="entry name" value="MtMvhB_like"/>
    <property type="match status" value="2"/>
</dbReference>
<reference evidence="6" key="2">
    <citation type="submission" date="2018-02" db="EMBL/GenBank/DDBJ databases">
        <title>Complete genome sequence of the Methanococcus maripaludis type strain JJ (DSM 2067), a model for selenoprotein synthesis in Archaea.</title>
        <authorList>
            <person name="Poehlein A."/>
            <person name="Heym D."/>
            <person name="Quitzke V."/>
            <person name="Fersch J."/>
            <person name="Daniel R."/>
            <person name="Rother M."/>
        </authorList>
    </citation>
    <scope>NUCLEOTIDE SEQUENCE [LARGE SCALE GENOMIC DNA]</scope>
    <source>
        <strain evidence="6">DSM 2067</strain>
    </source>
</reference>
<dbReference type="InterPro" id="IPR017896">
    <property type="entry name" value="4Fe4S_Fe-S-bd"/>
</dbReference>
<proteinExistence type="predicted"/>
<accession>A0A2L1CBN7</accession>
<reference evidence="8" key="1">
    <citation type="journal article" date="2018" name="Genome Announc.">
        <title>Complete Genome Sequence of the Methanococcus maripaludis Type Strain JJ (DSM 2067), a Model for Selenoprotein Synthesis in Archaea.</title>
        <authorList>
            <person name="Poehlein A."/>
            <person name="Heym D."/>
            <person name="Quitzke V."/>
            <person name="Fersch J."/>
            <person name="Daniel R."/>
            <person name="Rother M."/>
        </authorList>
    </citation>
    <scope>NUCLEOTIDE SEQUENCE [LARGE SCALE GENOMIC DNA]</scope>
    <source>
        <strain evidence="8">DSM 2067</strain>
    </source>
</reference>
<dbReference type="PANTHER" id="PTHR24960">
    <property type="entry name" value="PHOTOSYSTEM I IRON-SULFUR CENTER-RELATED"/>
    <property type="match status" value="1"/>
</dbReference>
<dbReference type="Proteomes" id="UP000239462">
    <property type="component" value="Chromosome"/>
</dbReference>
<evidence type="ECO:0000313" key="9">
    <source>
        <dbReference type="Proteomes" id="UP000567099"/>
    </source>
</evidence>
<dbReference type="GO" id="GO:0016491">
    <property type="term" value="F:oxidoreductase activity"/>
    <property type="evidence" value="ECO:0007669"/>
    <property type="project" value="UniProtKB-KW"/>
</dbReference>
<evidence type="ECO:0000256" key="1">
    <source>
        <dbReference type="ARBA" id="ARBA00022485"/>
    </source>
</evidence>
<dbReference type="Pfam" id="PF13237">
    <property type="entry name" value="Fer4_10"/>
    <property type="match status" value="1"/>
</dbReference>
<dbReference type="GeneID" id="36102462"/>
<feature type="domain" description="4Fe-4S ferredoxin-type" evidence="5">
    <location>
        <begin position="75"/>
        <end position="104"/>
    </location>
</feature>
<organism evidence="6 8">
    <name type="scientific">Methanococcus maripaludis</name>
    <name type="common">Methanococcus deltae</name>
    <dbReference type="NCBI Taxonomy" id="39152"/>
    <lineage>
        <taxon>Archaea</taxon>
        <taxon>Methanobacteriati</taxon>
        <taxon>Methanobacteriota</taxon>
        <taxon>Methanomada group</taxon>
        <taxon>Methanococci</taxon>
        <taxon>Methanococcales</taxon>
        <taxon>Methanococcaceae</taxon>
        <taxon>Methanococcus</taxon>
    </lineage>
</organism>
<keyword evidence="3" id="KW-0408">Iron</keyword>
<dbReference type="KEGG" id="mmad:MMJJ_13760"/>
<name>A0A2L1CBN7_METMI</name>
<dbReference type="PANTHER" id="PTHR24960:SF85">
    <property type="entry name" value="POLYFERREDOXIN PROTEIN VHUB"/>
    <property type="match status" value="1"/>
</dbReference>
<dbReference type="Pfam" id="PF12838">
    <property type="entry name" value="Fer4_7"/>
    <property type="match status" value="1"/>
</dbReference>
<dbReference type="PROSITE" id="PS51379">
    <property type="entry name" value="4FE4S_FER_2"/>
    <property type="match status" value="8"/>
</dbReference>
<dbReference type="EC" id="1.6.5.-" evidence="6"/>
<dbReference type="InterPro" id="IPR050157">
    <property type="entry name" value="PSI_iron-sulfur_center"/>
</dbReference>
<dbReference type="InterPro" id="IPR017900">
    <property type="entry name" value="4Fe4S_Fe_S_CS"/>
</dbReference>
<keyword evidence="4" id="KW-0411">Iron-sulfur</keyword>
<evidence type="ECO:0000256" key="4">
    <source>
        <dbReference type="ARBA" id="ARBA00023014"/>
    </source>
</evidence>
<dbReference type="Proteomes" id="UP000567099">
    <property type="component" value="Unassembled WGS sequence"/>
</dbReference>
<evidence type="ECO:0000256" key="2">
    <source>
        <dbReference type="ARBA" id="ARBA00022723"/>
    </source>
</evidence>
<feature type="domain" description="4Fe-4S ferredoxin-type" evidence="5">
    <location>
        <begin position="149"/>
        <end position="180"/>
    </location>
</feature>
<dbReference type="AlphaFoldDB" id="A0A2L1CBN7"/>
<dbReference type="Gene3D" id="3.30.70.3270">
    <property type="match status" value="1"/>
</dbReference>
<dbReference type="RefSeq" id="WP_104838208.1">
    <property type="nucleotide sequence ID" value="NZ_CP026606.1"/>
</dbReference>
<keyword evidence="6" id="KW-0560">Oxidoreductase</keyword>
<dbReference type="PROSITE" id="PS00198">
    <property type="entry name" value="4FE4S_FER_1"/>
    <property type="match status" value="4"/>
</dbReference>
<reference evidence="7 9" key="3">
    <citation type="submission" date="2020-07" db="EMBL/GenBank/DDBJ databases">
        <title>Genomic Encyclopedia of Type Strains, Phase IV (KMG-V): Genome sequencing to study the core and pangenomes of soil and plant-associated prokaryotes.</title>
        <authorList>
            <person name="Whitman W."/>
        </authorList>
    </citation>
    <scope>NUCLEOTIDE SEQUENCE [LARGE SCALE GENOMIC DNA]</scope>
    <source>
        <strain evidence="7 9">C13</strain>
    </source>
</reference>
<evidence type="ECO:0000313" key="7">
    <source>
        <dbReference type="EMBL" id="MBA2863263.1"/>
    </source>
</evidence>
<feature type="domain" description="4Fe-4S ferredoxin-type" evidence="5">
    <location>
        <begin position="119"/>
        <end position="148"/>
    </location>
</feature>
<keyword evidence="2" id="KW-0479">Metal-binding</keyword>
<dbReference type="GO" id="GO:0051539">
    <property type="term" value="F:4 iron, 4 sulfur cluster binding"/>
    <property type="evidence" value="ECO:0007669"/>
    <property type="project" value="UniProtKB-KW"/>
</dbReference>
<feature type="domain" description="4Fe-4S ferredoxin-type" evidence="5">
    <location>
        <begin position="245"/>
        <end position="265"/>
    </location>
</feature>
<evidence type="ECO:0000313" key="8">
    <source>
        <dbReference type="Proteomes" id="UP000239462"/>
    </source>
</evidence>
<keyword evidence="1" id="KW-0004">4Fe-4S</keyword>
<evidence type="ECO:0000256" key="3">
    <source>
        <dbReference type="ARBA" id="ARBA00023004"/>
    </source>
</evidence>
<feature type="domain" description="4Fe-4S ferredoxin-type" evidence="5">
    <location>
        <begin position="274"/>
        <end position="304"/>
    </location>
</feature>
<dbReference type="SUPFAM" id="SSF54862">
    <property type="entry name" value="4Fe-4S ferredoxins"/>
    <property type="match status" value="3"/>
</dbReference>
<feature type="domain" description="4Fe-4S ferredoxin-type" evidence="5">
    <location>
        <begin position="306"/>
        <end position="335"/>
    </location>
</feature>
<feature type="domain" description="4Fe-4S ferredoxin-type" evidence="5">
    <location>
        <begin position="212"/>
        <end position="240"/>
    </location>
</feature>
<evidence type="ECO:0000259" key="5">
    <source>
        <dbReference type="PROSITE" id="PS51379"/>
    </source>
</evidence>
<sequence>MSSSIWYLYEFVRKKWFMRFTNAKSEKESFIPPERFRKIPVIFDLPEKCISCSACKESCPSDAISMEFNEEFKKEMPVFDAGSCINCGNCVESCPTNVLEMGTLRKEAKELLWNVPKIINLLIDEEICVSCGTCENACPVDAISHNNTGLYEIDVNICVSCKNCLKVCPVENAIVTYDEPGLSEKIEIAQNTKFDRERLGSDFKEESDVIAEIPRIVPSLCIGCGNCVDVCPGSIDLERLKVTSCIKSGKCLEVCPTTAIRIGVPEKITKRTAECYIVDEEKCIGCRICYRACNVPEAILISKETNLPYINPEYCVRCGLCQNACPVDAIDYLKTETSEDLYSKRKIRDEFESILHSDLEEFTKNYVLLKEEVKNLGKQSISEENIGEKRKDD</sequence>
<feature type="domain" description="4Fe-4S ferredoxin-type" evidence="5">
    <location>
        <begin position="38"/>
        <end position="69"/>
    </location>
</feature>
<gene>
    <name evidence="6" type="primary">ndhI</name>
    <name evidence="7" type="ORF">HNP94_000263</name>
    <name evidence="6" type="ORF">MMJJ_13760</name>
</gene>